<dbReference type="InterPro" id="IPR051532">
    <property type="entry name" value="Ester_Hydrolysis_Enzymes"/>
</dbReference>
<dbReference type="PANTHER" id="PTHR30383:SF5">
    <property type="entry name" value="SGNH HYDROLASE-TYPE ESTERASE DOMAIN-CONTAINING PROTEIN"/>
    <property type="match status" value="1"/>
</dbReference>
<sequence>MVKKKIMTTLSVVALAGSLLSTSAFAAENNGKESLVALGDSITYGYNLGKNNDHPSKKAFPYIIGEELNLRVSDLGVPGWTTIQLLAALQNNEMFQESVKHADKITIDIGSNDLLQAFADGNVTNQEVAPILNNLKSIILKVRSLTDAQIVVYNIYNPFQVTDTYRHVMGNFLLQAINPQIQAVVASLHDSEVSVADAYDAFGQNQAIYVRANDIHPTVEGQEQLAAIGYKAFIFESIKNRIFK</sequence>
<dbReference type="InterPro" id="IPR013830">
    <property type="entry name" value="SGNH_hydro"/>
</dbReference>
<gene>
    <name evidence="3" type="ORF">NDK43_30920</name>
</gene>
<dbReference type="InterPro" id="IPR036514">
    <property type="entry name" value="SGNH_hydro_sf"/>
</dbReference>
<feature type="signal peptide" evidence="1">
    <location>
        <begin position="1"/>
        <end position="26"/>
    </location>
</feature>
<feature type="chain" id="PRO_5047018118" evidence="1">
    <location>
        <begin position="27"/>
        <end position="244"/>
    </location>
</feature>
<protein>
    <submittedName>
        <fullName evidence="3">GDSL-type esterase/lipase family protein</fullName>
    </submittedName>
</protein>
<dbReference type="Pfam" id="PF13472">
    <property type="entry name" value="Lipase_GDSL_2"/>
    <property type="match status" value="1"/>
</dbReference>
<proteinExistence type="predicted"/>
<evidence type="ECO:0000259" key="2">
    <source>
        <dbReference type="Pfam" id="PF13472"/>
    </source>
</evidence>
<feature type="domain" description="SGNH hydrolase-type esterase" evidence="2">
    <location>
        <begin position="37"/>
        <end position="223"/>
    </location>
</feature>
<evidence type="ECO:0000313" key="4">
    <source>
        <dbReference type="Proteomes" id="UP001523262"/>
    </source>
</evidence>
<dbReference type="SUPFAM" id="SSF52266">
    <property type="entry name" value="SGNH hydrolase"/>
    <property type="match status" value="1"/>
</dbReference>
<dbReference type="Proteomes" id="UP001523262">
    <property type="component" value="Unassembled WGS sequence"/>
</dbReference>
<name>A0ABT0WLB0_9BACI</name>
<accession>A0ABT0WLB0</accession>
<dbReference type="PANTHER" id="PTHR30383">
    <property type="entry name" value="THIOESTERASE 1/PROTEASE 1/LYSOPHOSPHOLIPASE L1"/>
    <property type="match status" value="1"/>
</dbReference>
<comment type="caution">
    <text evidence="3">The sequence shown here is derived from an EMBL/GenBank/DDBJ whole genome shotgun (WGS) entry which is preliminary data.</text>
</comment>
<organism evidence="3 4">
    <name type="scientific">Neobacillus pocheonensis</name>
    <dbReference type="NCBI Taxonomy" id="363869"/>
    <lineage>
        <taxon>Bacteria</taxon>
        <taxon>Bacillati</taxon>
        <taxon>Bacillota</taxon>
        <taxon>Bacilli</taxon>
        <taxon>Bacillales</taxon>
        <taxon>Bacillaceae</taxon>
        <taxon>Neobacillus</taxon>
    </lineage>
</organism>
<dbReference type="EMBL" id="JAMQCR010000003">
    <property type="protein sequence ID" value="MCM2535897.1"/>
    <property type="molecule type" value="Genomic_DNA"/>
</dbReference>
<evidence type="ECO:0000256" key="1">
    <source>
        <dbReference type="SAM" id="SignalP"/>
    </source>
</evidence>
<keyword evidence="4" id="KW-1185">Reference proteome</keyword>
<keyword evidence="1" id="KW-0732">Signal</keyword>
<evidence type="ECO:0000313" key="3">
    <source>
        <dbReference type="EMBL" id="MCM2535897.1"/>
    </source>
</evidence>
<dbReference type="Gene3D" id="3.40.50.1110">
    <property type="entry name" value="SGNH hydrolase"/>
    <property type="match status" value="1"/>
</dbReference>
<reference evidence="3 4" key="1">
    <citation type="submission" date="2022-06" db="EMBL/GenBank/DDBJ databases">
        <authorList>
            <person name="Jeon C.O."/>
        </authorList>
    </citation>
    <scope>NUCLEOTIDE SEQUENCE [LARGE SCALE GENOMIC DNA]</scope>
    <source>
        <strain evidence="3 4">KCTC 13943</strain>
    </source>
</reference>